<dbReference type="STRING" id="1548547.BA177_10490"/>
<accession>A0A193LGI7</accession>
<organism evidence="1 2">
    <name type="scientific">Woeseia oceani</name>
    <dbReference type="NCBI Taxonomy" id="1548547"/>
    <lineage>
        <taxon>Bacteria</taxon>
        <taxon>Pseudomonadati</taxon>
        <taxon>Pseudomonadota</taxon>
        <taxon>Gammaproteobacteria</taxon>
        <taxon>Woeseiales</taxon>
        <taxon>Woeseiaceae</taxon>
        <taxon>Woeseia</taxon>
    </lineage>
</organism>
<dbReference type="AlphaFoldDB" id="A0A193LGI7"/>
<dbReference type="EMBL" id="CP016268">
    <property type="protein sequence ID" value="ANO51573.1"/>
    <property type="molecule type" value="Genomic_DNA"/>
</dbReference>
<evidence type="ECO:0000313" key="2">
    <source>
        <dbReference type="Proteomes" id="UP000092695"/>
    </source>
</evidence>
<keyword evidence="2" id="KW-1185">Reference proteome</keyword>
<proteinExistence type="predicted"/>
<evidence type="ECO:0008006" key="3">
    <source>
        <dbReference type="Google" id="ProtNLM"/>
    </source>
</evidence>
<dbReference type="Proteomes" id="UP000092695">
    <property type="component" value="Chromosome"/>
</dbReference>
<dbReference type="InterPro" id="IPR012338">
    <property type="entry name" value="Beta-lactam/transpept-like"/>
</dbReference>
<name>A0A193LGI7_9GAMM</name>
<dbReference type="Gene3D" id="3.40.710.10">
    <property type="entry name" value="DD-peptidase/beta-lactamase superfamily"/>
    <property type="match status" value="1"/>
</dbReference>
<dbReference type="SUPFAM" id="SSF56601">
    <property type="entry name" value="beta-lactamase/transpeptidase-like"/>
    <property type="match status" value="1"/>
</dbReference>
<gene>
    <name evidence="1" type="ORF">BA177_10490</name>
</gene>
<evidence type="ECO:0000313" key="1">
    <source>
        <dbReference type="EMBL" id="ANO51573.1"/>
    </source>
</evidence>
<protein>
    <recommendedName>
        <fullName evidence="3">Beta-lactamase-related domain-containing protein</fullName>
    </recommendedName>
</protein>
<reference evidence="1 2" key="1">
    <citation type="submission" date="2016-06" db="EMBL/GenBank/DDBJ databases">
        <title>Complete genome sequence of a deep-branching marine Gamma Proteobacterium Woeseia oceani type strain XK5.</title>
        <authorList>
            <person name="Mu D."/>
            <person name="Du Z."/>
        </authorList>
    </citation>
    <scope>NUCLEOTIDE SEQUENCE [LARGE SCALE GENOMIC DNA]</scope>
    <source>
        <strain evidence="1 2">XK5</strain>
    </source>
</reference>
<dbReference type="KEGG" id="woc:BA177_10490"/>
<sequence length="426" mass="47137">MALVTAATSAHAYPLDDLTSGIRRLEGERLAQQMPNGPKLAPGQLWSAADIQLGLLGYDGPDFDQLPPDPGLAAFLAGNLRARDPSYSMVVVNFSDPAQIRWAGLRPDLKQNAGSVGKLLCMTGLFYALAEAFPDPADRARILRDAVSPAGHWVSNEIHKVPKWSDAEQRNRYSVIQPGDRFRLSEWIDHAISASANGAGSIIWREAMLIRHFGSSYPRSDEENDRFFRETPKGVLSSLARSVISEPLLAAGIDTANLQQGSFWTTTSKAIVPGMISFATPRELARLAFRLEQGRLVDEWSSLEMKKYMYLTKRRYRYSYAPELRDAAVFFKSGSLYSCKPEEGFRCDKYMGNVRNLMNSVAVVEGAGDSGPHYIVSLMSNVLRFNSAWDHSRIAAALHETILTDSTQSLREDATAVEIQDAGRSE</sequence>